<protein>
    <submittedName>
        <fullName evidence="2">Uncharacterized protein</fullName>
    </submittedName>
</protein>
<proteinExistence type="evidence at transcript level"/>
<sequence length="133" mass="15019">MIQPQKYGANKLPSKGTSSLDHNWGIQWVCQKTQCMLWYGHRQCNIQHKQPVLHTHHNSTIQRARVYLSSPSECAEGIVDTLGDQFGGPPLNKYEHSVYAAPIPTPAPRVTDAQRVVGLRKRRRPAKAPAREE</sequence>
<dbReference type="AlphaFoldDB" id="C0P6B3"/>
<feature type="region of interest" description="Disordered" evidence="1">
    <location>
        <begin position="102"/>
        <end position="133"/>
    </location>
</feature>
<dbReference type="EMBL" id="BT063832">
    <property type="protein sequence ID" value="ACN28529.1"/>
    <property type="molecule type" value="mRNA"/>
</dbReference>
<evidence type="ECO:0000256" key="1">
    <source>
        <dbReference type="SAM" id="MobiDB-lite"/>
    </source>
</evidence>
<evidence type="ECO:0000313" key="2">
    <source>
        <dbReference type="EMBL" id="ACN28529.1"/>
    </source>
</evidence>
<reference evidence="2" key="1">
    <citation type="journal article" date="2009" name="PLoS Genet.">
        <title>Sequencing, mapping, and analysis of 27,455 maize full-length cDNAs.</title>
        <authorList>
            <person name="Soderlund C."/>
            <person name="Descour A."/>
            <person name="Kudrna D."/>
            <person name="Bomhoff M."/>
            <person name="Boyd L."/>
            <person name="Currie J."/>
            <person name="Angelova A."/>
            <person name="Collura K."/>
            <person name="Wissotski M."/>
            <person name="Ashley E."/>
            <person name="Morrow D."/>
            <person name="Fernandes J."/>
            <person name="Walbot V."/>
            <person name="Yu Y."/>
        </authorList>
    </citation>
    <scope>NUCLEOTIDE SEQUENCE</scope>
    <source>
        <strain evidence="2">B73</strain>
    </source>
</reference>
<reference evidence="2" key="2">
    <citation type="submission" date="2012-06" db="EMBL/GenBank/DDBJ databases">
        <authorList>
            <person name="Yu Y."/>
            <person name="Currie J."/>
            <person name="Lomeli R."/>
            <person name="Angelova A."/>
            <person name="Collura K."/>
            <person name="Wissotski M."/>
            <person name="Campos D."/>
            <person name="Kudrna D."/>
            <person name="Golser W."/>
            <person name="Ashely E."/>
            <person name="Descour A."/>
            <person name="Fernandes J."/>
            <person name="Soderlund C."/>
            <person name="Walbot V."/>
        </authorList>
    </citation>
    <scope>NUCLEOTIDE SEQUENCE</scope>
    <source>
        <strain evidence="2">B73</strain>
    </source>
</reference>
<accession>C0P6B3</accession>
<organism evidence="2">
    <name type="scientific">Zea mays</name>
    <name type="common">Maize</name>
    <dbReference type="NCBI Taxonomy" id="4577"/>
    <lineage>
        <taxon>Eukaryota</taxon>
        <taxon>Viridiplantae</taxon>
        <taxon>Streptophyta</taxon>
        <taxon>Embryophyta</taxon>
        <taxon>Tracheophyta</taxon>
        <taxon>Spermatophyta</taxon>
        <taxon>Magnoliopsida</taxon>
        <taxon>Liliopsida</taxon>
        <taxon>Poales</taxon>
        <taxon>Poaceae</taxon>
        <taxon>PACMAD clade</taxon>
        <taxon>Panicoideae</taxon>
        <taxon>Andropogonodae</taxon>
        <taxon>Andropogoneae</taxon>
        <taxon>Tripsacinae</taxon>
        <taxon>Zea</taxon>
    </lineage>
</organism>
<name>C0P6B3_MAIZE</name>